<keyword evidence="4" id="KW-0862">Zinc</keyword>
<dbReference type="Pfam" id="PF00096">
    <property type="entry name" value="zf-C2H2"/>
    <property type="match status" value="1"/>
</dbReference>
<evidence type="ECO:0000313" key="9">
    <source>
        <dbReference type="Proteomes" id="UP000801492"/>
    </source>
</evidence>
<dbReference type="PANTHER" id="PTHR24409:SF434">
    <property type="entry name" value="FI01124P-RELATED"/>
    <property type="match status" value="1"/>
</dbReference>
<sequence length="199" mass="23790">MNINDATMRSFSTFTLLLHSIFFISANKRFYCPRCGKSYNQLNTLKRHLRLECGKEPQFTCELCLFRCKRKEHLKSHFFHRHSKHSLKQDPTLKQISMSPLRKIISPHAVLYYRRIYNKKCFSGRITHEYQCFTCGRYYKYIQSLRLHIKMGCGKEPKYFCKVNECPYKTKWKGNLKGHLIGKHGIEVALIDHYMREIP</sequence>
<reference evidence="8" key="1">
    <citation type="submission" date="2019-08" db="EMBL/GenBank/DDBJ databases">
        <title>The genome of the North American firefly Photinus pyralis.</title>
        <authorList>
            <consortium name="Photinus pyralis genome working group"/>
            <person name="Fallon T.R."/>
            <person name="Sander Lower S.E."/>
            <person name="Weng J.-K."/>
        </authorList>
    </citation>
    <scope>NUCLEOTIDE SEQUENCE</scope>
    <source>
        <strain evidence="8">TRF0915ILg1</strain>
        <tissue evidence="8">Whole body</tissue>
    </source>
</reference>
<dbReference type="SUPFAM" id="SSF57667">
    <property type="entry name" value="beta-beta-alpha zinc fingers"/>
    <property type="match status" value="1"/>
</dbReference>
<evidence type="ECO:0000256" key="1">
    <source>
        <dbReference type="ARBA" id="ARBA00022723"/>
    </source>
</evidence>
<accession>A0A8K0GJA2</accession>
<feature type="signal peptide" evidence="6">
    <location>
        <begin position="1"/>
        <end position="26"/>
    </location>
</feature>
<evidence type="ECO:0000256" key="3">
    <source>
        <dbReference type="ARBA" id="ARBA00022771"/>
    </source>
</evidence>
<evidence type="ECO:0000259" key="7">
    <source>
        <dbReference type="PROSITE" id="PS50157"/>
    </source>
</evidence>
<organism evidence="8 9">
    <name type="scientific">Ignelater luminosus</name>
    <name type="common">Cucubano</name>
    <name type="synonym">Pyrophorus luminosus</name>
    <dbReference type="NCBI Taxonomy" id="2038154"/>
    <lineage>
        <taxon>Eukaryota</taxon>
        <taxon>Metazoa</taxon>
        <taxon>Ecdysozoa</taxon>
        <taxon>Arthropoda</taxon>
        <taxon>Hexapoda</taxon>
        <taxon>Insecta</taxon>
        <taxon>Pterygota</taxon>
        <taxon>Neoptera</taxon>
        <taxon>Endopterygota</taxon>
        <taxon>Coleoptera</taxon>
        <taxon>Polyphaga</taxon>
        <taxon>Elateriformia</taxon>
        <taxon>Elateroidea</taxon>
        <taxon>Elateridae</taxon>
        <taxon>Agrypninae</taxon>
        <taxon>Pyrophorini</taxon>
        <taxon>Ignelater</taxon>
    </lineage>
</organism>
<dbReference type="FunFam" id="3.30.160.60:FF:000100">
    <property type="entry name" value="Zinc finger 45-like"/>
    <property type="match status" value="1"/>
</dbReference>
<dbReference type="GO" id="GO:0008270">
    <property type="term" value="F:zinc ion binding"/>
    <property type="evidence" value="ECO:0007669"/>
    <property type="project" value="UniProtKB-KW"/>
</dbReference>
<keyword evidence="1" id="KW-0479">Metal-binding</keyword>
<keyword evidence="3 5" id="KW-0863">Zinc-finger</keyword>
<keyword evidence="2" id="KW-0677">Repeat</keyword>
<dbReference type="GO" id="GO:0000977">
    <property type="term" value="F:RNA polymerase II transcription regulatory region sequence-specific DNA binding"/>
    <property type="evidence" value="ECO:0007669"/>
    <property type="project" value="TreeGrafter"/>
</dbReference>
<name>A0A8K0GJA2_IGNLU</name>
<dbReference type="Gene3D" id="3.30.160.60">
    <property type="entry name" value="Classic Zinc Finger"/>
    <property type="match status" value="2"/>
</dbReference>
<evidence type="ECO:0000313" key="8">
    <source>
        <dbReference type="EMBL" id="KAF2901426.1"/>
    </source>
</evidence>
<dbReference type="GO" id="GO:0005634">
    <property type="term" value="C:nucleus"/>
    <property type="evidence" value="ECO:0007669"/>
    <property type="project" value="TreeGrafter"/>
</dbReference>
<dbReference type="OrthoDB" id="10004641at2759"/>
<feature type="domain" description="C2H2-type" evidence="7">
    <location>
        <begin position="30"/>
        <end position="57"/>
    </location>
</feature>
<proteinExistence type="predicted"/>
<dbReference type="EMBL" id="VTPC01001645">
    <property type="protein sequence ID" value="KAF2901426.1"/>
    <property type="molecule type" value="Genomic_DNA"/>
</dbReference>
<dbReference type="PROSITE" id="PS50157">
    <property type="entry name" value="ZINC_FINGER_C2H2_2"/>
    <property type="match status" value="2"/>
</dbReference>
<dbReference type="AlphaFoldDB" id="A0A8K0GJA2"/>
<dbReference type="Proteomes" id="UP000801492">
    <property type="component" value="Unassembled WGS sequence"/>
</dbReference>
<evidence type="ECO:0000256" key="2">
    <source>
        <dbReference type="ARBA" id="ARBA00022737"/>
    </source>
</evidence>
<dbReference type="PROSITE" id="PS00028">
    <property type="entry name" value="ZINC_FINGER_C2H2_1"/>
    <property type="match status" value="1"/>
</dbReference>
<gene>
    <name evidence="8" type="ORF">ILUMI_04759</name>
</gene>
<evidence type="ECO:0000256" key="6">
    <source>
        <dbReference type="SAM" id="SignalP"/>
    </source>
</evidence>
<evidence type="ECO:0000256" key="5">
    <source>
        <dbReference type="PROSITE-ProRule" id="PRU00042"/>
    </source>
</evidence>
<dbReference type="GO" id="GO:0000981">
    <property type="term" value="F:DNA-binding transcription factor activity, RNA polymerase II-specific"/>
    <property type="evidence" value="ECO:0007669"/>
    <property type="project" value="TreeGrafter"/>
</dbReference>
<dbReference type="InterPro" id="IPR036236">
    <property type="entry name" value="Znf_C2H2_sf"/>
</dbReference>
<dbReference type="PANTHER" id="PTHR24409">
    <property type="entry name" value="ZINC FINGER PROTEIN 142"/>
    <property type="match status" value="1"/>
</dbReference>
<evidence type="ECO:0000256" key="4">
    <source>
        <dbReference type="ARBA" id="ARBA00022833"/>
    </source>
</evidence>
<protein>
    <recommendedName>
        <fullName evidence="7">C2H2-type domain-containing protein</fullName>
    </recommendedName>
</protein>
<comment type="caution">
    <text evidence="8">The sequence shown here is derived from an EMBL/GenBank/DDBJ whole genome shotgun (WGS) entry which is preliminary data.</text>
</comment>
<keyword evidence="9" id="KW-1185">Reference proteome</keyword>
<keyword evidence="6" id="KW-0732">Signal</keyword>
<feature type="chain" id="PRO_5035481391" description="C2H2-type domain-containing protein" evidence="6">
    <location>
        <begin position="27"/>
        <end position="199"/>
    </location>
</feature>
<dbReference type="InterPro" id="IPR013087">
    <property type="entry name" value="Znf_C2H2_type"/>
</dbReference>
<dbReference type="SMART" id="SM00355">
    <property type="entry name" value="ZnF_C2H2"/>
    <property type="match status" value="4"/>
</dbReference>
<feature type="domain" description="C2H2-type" evidence="7">
    <location>
        <begin position="130"/>
        <end position="157"/>
    </location>
</feature>